<dbReference type="AlphaFoldDB" id="A0ABD5EBQ5"/>
<evidence type="ECO:0000313" key="1">
    <source>
        <dbReference type="EMBL" id="MDT0418508.1"/>
    </source>
</evidence>
<organism evidence="1 2">
    <name type="scientific">Streptomyces evansiae</name>
    <dbReference type="NCBI Taxonomy" id="3075535"/>
    <lineage>
        <taxon>Bacteria</taxon>
        <taxon>Bacillati</taxon>
        <taxon>Actinomycetota</taxon>
        <taxon>Actinomycetes</taxon>
        <taxon>Kitasatosporales</taxon>
        <taxon>Streptomycetaceae</taxon>
        <taxon>Streptomyces</taxon>
    </lineage>
</organism>
<gene>
    <name evidence="1" type="ORF">RM574_23780</name>
</gene>
<dbReference type="Pfam" id="PF11209">
    <property type="entry name" value="LmeA"/>
    <property type="match status" value="1"/>
</dbReference>
<dbReference type="EMBL" id="JAVRER010000046">
    <property type="protein sequence ID" value="MDT0418508.1"/>
    <property type="molecule type" value="Genomic_DNA"/>
</dbReference>
<dbReference type="RefSeq" id="WP_139121297.1">
    <property type="nucleotide sequence ID" value="NZ_JAVRER010000046.1"/>
</dbReference>
<name>A0ABD5EBQ5_9ACTN</name>
<dbReference type="Proteomes" id="UP001183607">
    <property type="component" value="Unassembled WGS sequence"/>
</dbReference>
<reference evidence="2" key="1">
    <citation type="submission" date="2023-07" db="EMBL/GenBank/DDBJ databases">
        <title>30 novel species of actinomycetes from the DSMZ collection.</title>
        <authorList>
            <person name="Nouioui I."/>
        </authorList>
    </citation>
    <scope>NUCLEOTIDE SEQUENCE [LARGE SCALE GENOMIC DNA]</scope>
    <source>
        <strain evidence="2">DSM 41982</strain>
    </source>
</reference>
<dbReference type="InterPro" id="IPR021373">
    <property type="entry name" value="DUF2993"/>
</dbReference>
<protein>
    <submittedName>
        <fullName evidence="1">LmeA family phospholipid-binding protein</fullName>
    </submittedName>
</protein>
<sequence>MGGETEAPGVGGATASARIVVASGNSLAFRDVRVGGDLPDRLKDVVSGALDREIPLDGIPGGLRLTRLTTTSEGLSAELSGKDVTFRPGDRA</sequence>
<proteinExistence type="predicted"/>
<evidence type="ECO:0000313" key="2">
    <source>
        <dbReference type="Proteomes" id="UP001183607"/>
    </source>
</evidence>
<comment type="caution">
    <text evidence="1">The sequence shown here is derived from an EMBL/GenBank/DDBJ whole genome shotgun (WGS) entry which is preliminary data.</text>
</comment>
<accession>A0ABD5EBQ5</accession>